<dbReference type="GO" id="GO:0006979">
    <property type="term" value="P:response to oxidative stress"/>
    <property type="evidence" value="ECO:0007669"/>
    <property type="project" value="InterPro"/>
</dbReference>
<evidence type="ECO:0000256" key="1">
    <source>
        <dbReference type="ARBA" id="ARBA00006926"/>
    </source>
</evidence>
<dbReference type="GO" id="GO:0004601">
    <property type="term" value="F:peroxidase activity"/>
    <property type="evidence" value="ECO:0007669"/>
    <property type="project" value="UniProtKB-KW"/>
</dbReference>
<dbReference type="PANTHER" id="PTHR11592">
    <property type="entry name" value="GLUTATHIONE PEROXIDASE"/>
    <property type="match status" value="1"/>
</dbReference>
<evidence type="ECO:0008006" key="8">
    <source>
        <dbReference type="Google" id="ProtNLM"/>
    </source>
</evidence>
<keyword evidence="5" id="KW-1133">Transmembrane helix</keyword>
<evidence type="ECO:0000313" key="7">
    <source>
        <dbReference type="Proteomes" id="UP001054902"/>
    </source>
</evidence>
<gene>
    <name evidence="6" type="ORF">CTEN210_09188</name>
</gene>
<accession>A0AAD3H6S3</accession>
<keyword evidence="7" id="KW-1185">Reference proteome</keyword>
<keyword evidence="5" id="KW-0812">Transmembrane</keyword>
<keyword evidence="3" id="KW-0560">Oxidoreductase</keyword>
<comment type="similarity">
    <text evidence="1">Belongs to the glutathione peroxidase family.</text>
</comment>
<proteinExistence type="inferred from homology"/>
<dbReference type="InterPro" id="IPR036249">
    <property type="entry name" value="Thioredoxin-like_sf"/>
</dbReference>
<feature type="transmembrane region" description="Helical" evidence="5">
    <location>
        <begin position="38"/>
        <end position="58"/>
    </location>
</feature>
<evidence type="ECO:0000256" key="5">
    <source>
        <dbReference type="SAM" id="Phobius"/>
    </source>
</evidence>
<comment type="caution">
    <text evidence="6">The sequence shown here is derived from an EMBL/GenBank/DDBJ whole genome shotgun (WGS) entry which is preliminary data.</text>
</comment>
<evidence type="ECO:0000256" key="2">
    <source>
        <dbReference type="ARBA" id="ARBA00022559"/>
    </source>
</evidence>
<dbReference type="EMBL" id="BLLK01000046">
    <property type="protein sequence ID" value="GFH52712.1"/>
    <property type="molecule type" value="Genomic_DNA"/>
</dbReference>
<dbReference type="InterPro" id="IPR000889">
    <property type="entry name" value="Glutathione_peroxidase"/>
</dbReference>
<keyword evidence="5" id="KW-0472">Membrane</keyword>
<organism evidence="6 7">
    <name type="scientific">Chaetoceros tenuissimus</name>
    <dbReference type="NCBI Taxonomy" id="426638"/>
    <lineage>
        <taxon>Eukaryota</taxon>
        <taxon>Sar</taxon>
        <taxon>Stramenopiles</taxon>
        <taxon>Ochrophyta</taxon>
        <taxon>Bacillariophyta</taxon>
        <taxon>Coscinodiscophyceae</taxon>
        <taxon>Chaetocerotophycidae</taxon>
        <taxon>Chaetocerotales</taxon>
        <taxon>Chaetocerotaceae</taxon>
        <taxon>Chaetoceros</taxon>
    </lineage>
</organism>
<reference evidence="6 7" key="1">
    <citation type="journal article" date="2021" name="Sci. Rep.">
        <title>The genome of the diatom Chaetoceros tenuissimus carries an ancient integrated fragment of an extant virus.</title>
        <authorList>
            <person name="Hongo Y."/>
            <person name="Kimura K."/>
            <person name="Takaki Y."/>
            <person name="Yoshida Y."/>
            <person name="Baba S."/>
            <person name="Kobayashi G."/>
            <person name="Nagasaki K."/>
            <person name="Hano T."/>
            <person name="Tomaru Y."/>
        </authorList>
    </citation>
    <scope>NUCLEOTIDE SEQUENCE [LARGE SCALE GENOMIC DNA]</scope>
    <source>
        <strain evidence="6 7">NIES-3715</strain>
    </source>
</reference>
<keyword evidence="2" id="KW-0575">Peroxidase</keyword>
<dbReference type="PROSITE" id="PS51355">
    <property type="entry name" value="GLUTATHIONE_PEROXID_3"/>
    <property type="match status" value="1"/>
</dbReference>
<evidence type="ECO:0000313" key="6">
    <source>
        <dbReference type="EMBL" id="GFH52712.1"/>
    </source>
</evidence>
<dbReference type="SUPFAM" id="SSF52833">
    <property type="entry name" value="Thioredoxin-like"/>
    <property type="match status" value="1"/>
</dbReference>
<dbReference type="PANTHER" id="PTHR11592:SF78">
    <property type="entry name" value="GLUTATHIONE PEROXIDASE"/>
    <property type="match status" value="1"/>
</dbReference>
<name>A0AAD3H6S3_9STRA</name>
<evidence type="ECO:0000256" key="3">
    <source>
        <dbReference type="ARBA" id="ARBA00023002"/>
    </source>
</evidence>
<feature type="region of interest" description="Disordered" evidence="4">
    <location>
        <begin position="1"/>
        <end position="27"/>
    </location>
</feature>
<evidence type="ECO:0000256" key="4">
    <source>
        <dbReference type="SAM" id="MobiDB-lite"/>
    </source>
</evidence>
<protein>
    <recommendedName>
        <fullName evidence="8">Glutathione peroxidase</fullName>
    </recommendedName>
</protein>
<dbReference type="Proteomes" id="UP001054902">
    <property type="component" value="Unassembled WGS sequence"/>
</dbReference>
<dbReference type="Gene3D" id="3.40.30.10">
    <property type="entry name" value="Glutaredoxin"/>
    <property type="match status" value="1"/>
</dbReference>
<dbReference type="Pfam" id="PF00255">
    <property type="entry name" value="GSHPx"/>
    <property type="match status" value="1"/>
</dbReference>
<sequence length="238" mass="27597">MLRSRASAAKQVDTEEEPLDVRSRSGSRKRRRIRKRSLLVDFGLFLIVLMLTIAAARFRFSHYSEKFAHEHKVETKHLRKSVFHEGAIDAPQQDDVVPTDSIFSLQYPSMKQKGELFQLSNYAGRVALEGDHLDELVILAFPTNDFRQEQGTNEEIEEKVKGFLGDQYYNPNFMLFHKSKLDHNPVYQSLQKHLPDHHVTHNFFKYLIGRDGVPVGFYSKKETLFEMEAAIIDELQSV</sequence>
<dbReference type="AlphaFoldDB" id="A0AAD3H6S3"/>